<keyword evidence="2" id="KW-1133">Transmembrane helix</keyword>
<dbReference type="GO" id="GO:0005509">
    <property type="term" value="F:calcium ion binding"/>
    <property type="evidence" value="ECO:0007669"/>
    <property type="project" value="UniProtKB-UniRule"/>
</dbReference>
<comment type="caution">
    <text evidence="5">The sequence shown here is derived from an EMBL/GenBank/DDBJ whole genome shotgun (WGS) entry which is preliminary data.</text>
</comment>
<feature type="signal peptide" evidence="3">
    <location>
        <begin position="1"/>
        <end position="17"/>
    </location>
</feature>
<keyword evidence="3" id="KW-0732">Signal</keyword>
<evidence type="ECO:0000256" key="1">
    <source>
        <dbReference type="PROSITE-ProRule" id="PRU00043"/>
    </source>
</evidence>
<keyword evidence="6" id="KW-1185">Reference proteome</keyword>
<feature type="chain" id="PRO_5042181607" description="Cadherin domain-containing protein" evidence="3">
    <location>
        <begin position="18"/>
        <end position="480"/>
    </location>
</feature>
<reference evidence="5" key="1">
    <citation type="journal article" date="2021" name="Genome Biol. Evol.">
        <title>A High-Quality Reference Genome for a Parasitic Bivalve with Doubly Uniparental Inheritance (Bivalvia: Unionida).</title>
        <authorList>
            <person name="Smith C.H."/>
        </authorList>
    </citation>
    <scope>NUCLEOTIDE SEQUENCE</scope>
    <source>
        <strain evidence="5">CHS0354</strain>
    </source>
</reference>
<feature type="transmembrane region" description="Helical" evidence="2">
    <location>
        <begin position="419"/>
        <end position="440"/>
    </location>
</feature>
<dbReference type="GO" id="GO:0007156">
    <property type="term" value="P:homophilic cell adhesion via plasma membrane adhesion molecules"/>
    <property type="evidence" value="ECO:0007669"/>
    <property type="project" value="InterPro"/>
</dbReference>
<evidence type="ECO:0000313" key="5">
    <source>
        <dbReference type="EMBL" id="KAK3603377.1"/>
    </source>
</evidence>
<evidence type="ECO:0000256" key="3">
    <source>
        <dbReference type="SAM" id="SignalP"/>
    </source>
</evidence>
<dbReference type="AlphaFoldDB" id="A0AAE0W7L0"/>
<gene>
    <name evidence="5" type="ORF">CHS0354_025988</name>
</gene>
<dbReference type="Gene3D" id="2.60.40.60">
    <property type="entry name" value="Cadherins"/>
    <property type="match status" value="1"/>
</dbReference>
<dbReference type="Proteomes" id="UP001195483">
    <property type="component" value="Unassembled WGS sequence"/>
</dbReference>
<name>A0AAE0W7L0_9BIVA</name>
<evidence type="ECO:0000259" key="4">
    <source>
        <dbReference type="PROSITE" id="PS50268"/>
    </source>
</evidence>
<organism evidence="5 6">
    <name type="scientific">Potamilus streckersoni</name>
    <dbReference type="NCBI Taxonomy" id="2493646"/>
    <lineage>
        <taxon>Eukaryota</taxon>
        <taxon>Metazoa</taxon>
        <taxon>Spiralia</taxon>
        <taxon>Lophotrochozoa</taxon>
        <taxon>Mollusca</taxon>
        <taxon>Bivalvia</taxon>
        <taxon>Autobranchia</taxon>
        <taxon>Heteroconchia</taxon>
        <taxon>Palaeoheterodonta</taxon>
        <taxon>Unionida</taxon>
        <taxon>Unionoidea</taxon>
        <taxon>Unionidae</taxon>
        <taxon>Ambleminae</taxon>
        <taxon>Lampsilini</taxon>
        <taxon>Potamilus</taxon>
    </lineage>
</organism>
<dbReference type="EMBL" id="JAEAOA010001549">
    <property type="protein sequence ID" value="KAK3603377.1"/>
    <property type="molecule type" value="Genomic_DNA"/>
</dbReference>
<reference evidence="5" key="2">
    <citation type="journal article" date="2021" name="Genome Biol. Evol.">
        <title>Developing a high-quality reference genome for a parasitic bivalve with doubly uniparental inheritance (Bivalvia: Unionida).</title>
        <authorList>
            <person name="Smith C.H."/>
        </authorList>
    </citation>
    <scope>NUCLEOTIDE SEQUENCE</scope>
    <source>
        <strain evidence="5">CHS0354</strain>
        <tissue evidence="5">Mantle</tissue>
    </source>
</reference>
<sequence>MDKTVLLFLSVIQGIAAIRIIKNFYEIPPLHEDTDEERAIVELKTEMHWSIGWLHGVHCELQDNGYGDLFFIDGKTVKKHACSSPGCGPTCYASGCLSYLRKSDYVLKIRCDQNLFNIPPLTTNSDTAEMRIFISKNQEPKVFIDPGNVNLLASEACTNGIIARVSYTDVEGNDVKLTYTGSDNFRLSQEYTSGSILIEKDLQNEKSNTFTVTVSARDRRNTVTQSLQIRLIATMTTTTITAASTNLVTEELVTPSPSIEVPILTASTNRVTEELVTSPPSIEVPILTASTNRVTEELVTSPPSIEVPILTASTNRVTEELVTSPPLIEVPIRTDGNPIDTLSTATISTNRLTEVLITTPLSMRVSIPTDRKPTDAVMNTGIAPSYTYSNDWTVTSTTTEREKGDRIPPSKDIHKPVPYILIALAVMASFAAAAVIIVWIKRHPRINGYRKLKENADDLDEAQEAGFDNPTYVLITGQKT</sequence>
<evidence type="ECO:0000256" key="2">
    <source>
        <dbReference type="SAM" id="Phobius"/>
    </source>
</evidence>
<dbReference type="PROSITE" id="PS50268">
    <property type="entry name" value="CADHERIN_2"/>
    <property type="match status" value="1"/>
</dbReference>
<feature type="domain" description="Cadherin" evidence="4">
    <location>
        <begin position="126"/>
        <end position="259"/>
    </location>
</feature>
<evidence type="ECO:0000313" key="6">
    <source>
        <dbReference type="Proteomes" id="UP001195483"/>
    </source>
</evidence>
<protein>
    <recommendedName>
        <fullName evidence="4">Cadherin domain-containing protein</fullName>
    </recommendedName>
</protein>
<accession>A0AAE0W7L0</accession>
<dbReference type="GO" id="GO:0016020">
    <property type="term" value="C:membrane"/>
    <property type="evidence" value="ECO:0007669"/>
    <property type="project" value="InterPro"/>
</dbReference>
<keyword evidence="2" id="KW-0472">Membrane</keyword>
<keyword evidence="2" id="KW-0812">Transmembrane</keyword>
<reference evidence="5" key="3">
    <citation type="submission" date="2023-05" db="EMBL/GenBank/DDBJ databases">
        <authorList>
            <person name="Smith C.H."/>
        </authorList>
    </citation>
    <scope>NUCLEOTIDE SEQUENCE</scope>
    <source>
        <strain evidence="5">CHS0354</strain>
        <tissue evidence="5">Mantle</tissue>
    </source>
</reference>
<dbReference type="InterPro" id="IPR002126">
    <property type="entry name" value="Cadherin-like_dom"/>
</dbReference>
<proteinExistence type="predicted"/>
<keyword evidence="1" id="KW-0106">Calcium</keyword>